<dbReference type="InParanoid" id="T1ESE0"/>
<reference evidence="1 3" key="2">
    <citation type="journal article" date="2013" name="Nature">
        <title>Insights into bilaterian evolution from three spiralian genomes.</title>
        <authorList>
            <person name="Simakov O."/>
            <person name="Marletaz F."/>
            <person name="Cho S.J."/>
            <person name="Edsinger-Gonzales E."/>
            <person name="Havlak P."/>
            <person name="Hellsten U."/>
            <person name="Kuo D.H."/>
            <person name="Larsson T."/>
            <person name="Lv J."/>
            <person name="Arendt D."/>
            <person name="Savage R."/>
            <person name="Osoegawa K."/>
            <person name="de Jong P."/>
            <person name="Grimwood J."/>
            <person name="Chapman J.A."/>
            <person name="Shapiro H."/>
            <person name="Aerts A."/>
            <person name="Otillar R.P."/>
            <person name="Terry A.Y."/>
            <person name="Boore J.L."/>
            <person name="Grigoriev I.V."/>
            <person name="Lindberg D.R."/>
            <person name="Seaver E.C."/>
            <person name="Weisblat D.A."/>
            <person name="Putnam N.H."/>
            <person name="Rokhsar D.S."/>
        </authorList>
    </citation>
    <scope>NUCLEOTIDE SEQUENCE</scope>
</reference>
<sequence>MAENLLNNRLLFPWFHSDELDTVDCSYKKLNFCQFSCQNLPALIKIRDLVNSLTLLNAFSMEAKQVEIMRKFSATPKYGRISKMAKMWRVLDETDRKPVAVLNEYQLHNFLINKKTTD</sequence>
<gene>
    <name evidence="2" type="primary">20199490</name>
    <name evidence="1" type="ORF">HELRODRAFT_162232</name>
</gene>
<evidence type="ECO:0000313" key="3">
    <source>
        <dbReference type="Proteomes" id="UP000015101"/>
    </source>
</evidence>
<organism evidence="2 3">
    <name type="scientific">Helobdella robusta</name>
    <name type="common">Californian leech</name>
    <dbReference type="NCBI Taxonomy" id="6412"/>
    <lineage>
        <taxon>Eukaryota</taxon>
        <taxon>Metazoa</taxon>
        <taxon>Spiralia</taxon>
        <taxon>Lophotrochozoa</taxon>
        <taxon>Annelida</taxon>
        <taxon>Clitellata</taxon>
        <taxon>Hirudinea</taxon>
        <taxon>Rhynchobdellida</taxon>
        <taxon>Glossiphoniidae</taxon>
        <taxon>Helobdella</taxon>
    </lineage>
</organism>
<proteinExistence type="predicted"/>
<dbReference type="EMBL" id="AMQM01001052">
    <property type="status" value="NOT_ANNOTATED_CDS"/>
    <property type="molecule type" value="Genomic_DNA"/>
</dbReference>
<dbReference type="RefSeq" id="XP_009022746.1">
    <property type="nucleotide sequence ID" value="XM_009024498.1"/>
</dbReference>
<dbReference type="Proteomes" id="UP000015101">
    <property type="component" value="Unassembled WGS sequence"/>
</dbReference>
<reference evidence="3" key="1">
    <citation type="submission" date="2012-12" db="EMBL/GenBank/DDBJ databases">
        <authorList>
            <person name="Hellsten U."/>
            <person name="Grimwood J."/>
            <person name="Chapman J.A."/>
            <person name="Shapiro H."/>
            <person name="Aerts A."/>
            <person name="Otillar R.P."/>
            <person name="Terry A.Y."/>
            <person name="Boore J.L."/>
            <person name="Simakov O."/>
            <person name="Marletaz F."/>
            <person name="Cho S.-J."/>
            <person name="Edsinger-Gonzales E."/>
            <person name="Havlak P."/>
            <person name="Kuo D.-H."/>
            <person name="Larsson T."/>
            <person name="Lv J."/>
            <person name="Arendt D."/>
            <person name="Savage R."/>
            <person name="Osoegawa K."/>
            <person name="de Jong P."/>
            <person name="Lindberg D.R."/>
            <person name="Seaver E.C."/>
            <person name="Weisblat D.A."/>
            <person name="Putnam N.H."/>
            <person name="Grigoriev I.V."/>
            <person name="Rokhsar D.S."/>
        </authorList>
    </citation>
    <scope>NUCLEOTIDE SEQUENCE</scope>
</reference>
<evidence type="ECO:0000313" key="2">
    <source>
        <dbReference type="EnsemblMetazoa" id="HelroP162232"/>
    </source>
</evidence>
<dbReference type="EMBL" id="KB097143">
    <property type="protein sequence ID" value="ESN98776.1"/>
    <property type="molecule type" value="Genomic_DNA"/>
</dbReference>
<evidence type="ECO:0000313" key="1">
    <source>
        <dbReference type="EMBL" id="ESN98776.1"/>
    </source>
</evidence>
<dbReference type="EnsemblMetazoa" id="HelroT162232">
    <property type="protein sequence ID" value="HelroP162232"/>
    <property type="gene ID" value="HelroG162232"/>
</dbReference>
<accession>T1ESE0</accession>
<dbReference type="AlphaFoldDB" id="T1ESE0"/>
<name>T1ESE0_HELRO</name>
<dbReference type="GeneID" id="20199490"/>
<dbReference type="KEGG" id="hro:HELRODRAFT_162232"/>
<dbReference type="CTD" id="20199490"/>
<dbReference type="HOGENOM" id="CLU_2075696_0_0_1"/>
<keyword evidence="3" id="KW-1185">Reference proteome</keyword>
<reference evidence="2" key="3">
    <citation type="submission" date="2015-06" db="UniProtKB">
        <authorList>
            <consortium name="EnsemblMetazoa"/>
        </authorList>
    </citation>
    <scope>IDENTIFICATION</scope>
</reference>
<protein>
    <submittedName>
        <fullName evidence="1 2">Uncharacterized protein</fullName>
    </submittedName>
</protein>